<proteinExistence type="predicted"/>
<dbReference type="PANTHER" id="PTHR34822:SF1">
    <property type="entry name" value="GRPB FAMILY PROTEIN"/>
    <property type="match status" value="1"/>
</dbReference>
<dbReference type="InterPro" id="IPR043519">
    <property type="entry name" value="NT_sf"/>
</dbReference>
<organism evidence="1 2">
    <name type="scientific">Arenivirga flava</name>
    <dbReference type="NCBI Taxonomy" id="1930060"/>
    <lineage>
        <taxon>Bacteria</taxon>
        <taxon>Bacillati</taxon>
        <taxon>Actinomycetota</taxon>
        <taxon>Actinomycetes</taxon>
        <taxon>Micrococcales</taxon>
        <taxon>Microbacteriaceae</taxon>
        <taxon>Arenivirga</taxon>
    </lineage>
</organism>
<dbReference type="InterPro" id="IPR007344">
    <property type="entry name" value="GrpB/CoaE"/>
</dbReference>
<accession>A0AA37UHA8</accession>
<comment type="caution">
    <text evidence="1">The sequence shown here is derived from an EMBL/GenBank/DDBJ whole genome shotgun (WGS) entry which is preliminary data.</text>
</comment>
<name>A0AA37UHA8_9MICO</name>
<dbReference type="Proteomes" id="UP001157160">
    <property type="component" value="Unassembled WGS sequence"/>
</dbReference>
<dbReference type="SUPFAM" id="SSF81301">
    <property type="entry name" value="Nucleotidyltransferase"/>
    <property type="match status" value="1"/>
</dbReference>
<dbReference type="PANTHER" id="PTHR34822">
    <property type="entry name" value="GRPB DOMAIN PROTEIN (AFU_ORTHOLOGUE AFUA_1G01530)"/>
    <property type="match status" value="1"/>
</dbReference>
<dbReference type="RefSeq" id="WP_284229867.1">
    <property type="nucleotide sequence ID" value="NZ_BSUL01000001.1"/>
</dbReference>
<evidence type="ECO:0000313" key="2">
    <source>
        <dbReference type="Proteomes" id="UP001157160"/>
    </source>
</evidence>
<gene>
    <name evidence="1" type="ORF">GCM10025874_05950</name>
</gene>
<dbReference type="AlphaFoldDB" id="A0AA37UHA8"/>
<protein>
    <recommendedName>
        <fullName evidence="3">GrpB family protein</fullName>
    </recommendedName>
</protein>
<reference evidence="1 2" key="1">
    <citation type="journal article" date="2014" name="Int. J. Syst. Evol. Microbiol.">
        <title>Complete genome sequence of Corynebacterium casei LMG S-19264T (=DSM 44701T), isolated from a smear-ripened cheese.</title>
        <authorList>
            <consortium name="US DOE Joint Genome Institute (JGI-PGF)"/>
            <person name="Walter F."/>
            <person name="Albersmeier A."/>
            <person name="Kalinowski J."/>
            <person name="Ruckert C."/>
        </authorList>
    </citation>
    <scope>NUCLEOTIDE SEQUENCE [LARGE SCALE GENOMIC DNA]</scope>
    <source>
        <strain evidence="1 2">NBRC 112289</strain>
    </source>
</reference>
<evidence type="ECO:0008006" key="3">
    <source>
        <dbReference type="Google" id="ProtNLM"/>
    </source>
</evidence>
<evidence type="ECO:0000313" key="1">
    <source>
        <dbReference type="EMBL" id="GMA27342.1"/>
    </source>
</evidence>
<sequence>MTDETNPAALVEHRAEWAPQASWLLARLRHALDDVEGAADAALDHIGSTSVPGLAAKPFIDLQLRIAPLPDEAALVERLEPLGYVRARGSRPDSPGVDRDLPRGSIEADPAVWEKLLFWHEEEQAILHVRRSDSPWGLYTVWFRDWLRAEPSARERYEAVKRALSAQQVGRADYDDYTLGKTEFFDQVQREFEARAATDRPRGGVGPGRLPQSTCATRTCIR</sequence>
<dbReference type="Gene3D" id="3.30.460.10">
    <property type="entry name" value="Beta Polymerase, domain 2"/>
    <property type="match status" value="1"/>
</dbReference>
<dbReference type="Pfam" id="PF04229">
    <property type="entry name" value="GrpB"/>
    <property type="match status" value="1"/>
</dbReference>
<keyword evidence="2" id="KW-1185">Reference proteome</keyword>
<dbReference type="EMBL" id="BSUL01000001">
    <property type="protein sequence ID" value="GMA27342.1"/>
    <property type="molecule type" value="Genomic_DNA"/>
</dbReference>